<dbReference type="InterPro" id="IPR012544">
    <property type="entry name" value="PHb"/>
</dbReference>
<protein>
    <recommendedName>
        <fullName evidence="1">Bacterial Pleckstrin homology domain-containing protein</fullName>
    </recommendedName>
</protein>
<dbReference type="SUPFAM" id="SSF50729">
    <property type="entry name" value="PH domain-like"/>
    <property type="match status" value="1"/>
</dbReference>
<organism evidence="2 3">
    <name type="scientific">Embleya scabrispora</name>
    <dbReference type="NCBI Taxonomy" id="159449"/>
    <lineage>
        <taxon>Bacteria</taxon>
        <taxon>Bacillati</taxon>
        <taxon>Actinomycetota</taxon>
        <taxon>Actinomycetes</taxon>
        <taxon>Kitasatosporales</taxon>
        <taxon>Streptomycetaceae</taxon>
        <taxon>Embleya</taxon>
    </lineage>
</organism>
<keyword evidence="3" id="KW-1185">Reference proteome</keyword>
<accession>A0A1T3P764</accession>
<reference evidence="2 3" key="1">
    <citation type="submission" date="2017-03" db="EMBL/GenBank/DDBJ databases">
        <title>Draft genome sequence of Streptomyces scabrisporus NF3, endophyte isolated from Amphipterygium adstringens.</title>
        <authorList>
            <person name="Vazquez M."/>
            <person name="Ceapa C.D."/>
            <person name="Rodriguez Luna D."/>
            <person name="Sanchez Esquivel S."/>
        </authorList>
    </citation>
    <scope>NUCLEOTIDE SEQUENCE [LARGE SCALE GENOMIC DNA]</scope>
    <source>
        <strain evidence="2 3">NF3</strain>
    </source>
</reference>
<dbReference type="AlphaFoldDB" id="A0A1T3P764"/>
<evidence type="ECO:0000313" key="3">
    <source>
        <dbReference type="Proteomes" id="UP000190037"/>
    </source>
</evidence>
<evidence type="ECO:0000313" key="2">
    <source>
        <dbReference type="EMBL" id="OPC84842.1"/>
    </source>
</evidence>
<name>A0A1T3P764_9ACTN</name>
<evidence type="ECO:0000259" key="1">
    <source>
        <dbReference type="Pfam" id="PF08000"/>
    </source>
</evidence>
<dbReference type="Pfam" id="PF08000">
    <property type="entry name" value="bPH_1"/>
    <property type="match status" value="1"/>
</dbReference>
<feature type="domain" description="Bacterial Pleckstrin homology" evidence="1">
    <location>
        <begin position="13"/>
        <end position="121"/>
    </location>
</feature>
<dbReference type="RefSeq" id="WP_078979150.1">
    <property type="nucleotide sequence ID" value="NZ_MWQN01000001.1"/>
</dbReference>
<dbReference type="eggNOG" id="ENOG5031NQU">
    <property type="taxonomic scope" value="Bacteria"/>
</dbReference>
<comment type="caution">
    <text evidence="2">The sequence shown here is derived from an EMBL/GenBank/DDBJ whole genome shotgun (WGS) entry which is preliminary data.</text>
</comment>
<dbReference type="OrthoDB" id="165521at2"/>
<gene>
    <name evidence="2" type="ORF">B4N89_06405</name>
</gene>
<dbReference type="EMBL" id="MWQN01000001">
    <property type="protein sequence ID" value="OPC84842.1"/>
    <property type="molecule type" value="Genomic_DNA"/>
</dbReference>
<sequence>MSGAGNVVFDKREQLEKIQSGLLPGEQIIAVYDAKGVGTGFIGLTDRRAIIQDNSFVGKKVAITSLPYSKISSVSMVSNKSFTGSYLSSSEIAIHVGTQTYSVEFRSDDKGRHVHDVILHYIMH</sequence>
<dbReference type="Proteomes" id="UP000190037">
    <property type="component" value="Unassembled WGS sequence"/>
</dbReference>
<proteinExistence type="predicted"/>
<dbReference type="Gene3D" id="2.30.29.50">
    <property type="entry name" value="Bacterial Pleckstrin homology domain"/>
    <property type="match status" value="1"/>
</dbReference>
<dbReference type="InterPro" id="IPR037063">
    <property type="entry name" value="PHb_sf"/>
</dbReference>